<evidence type="ECO:0000256" key="2">
    <source>
        <dbReference type="ARBA" id="ARBA00022705"/>
    </source>
</evidence>
<dbReference type="InterPro" id="IPR008971">
    <property type="entry name" value="HSP40/DnaJ_pept-bd"/>
</dbReference>
<feature type="binding site" evidence="9">
    <location>
        <position position="176"/>
    </location>
    <ligand>
        <name>Zn(2+)</name>
        <dbReference type="ChEBI" id="CHEBI:29105"/>
        <label>2</label>
    </ligand>
</feature>
<comment type="function">
    <text evidence="9">Participates actively in the response to hyperosmotic and heat shock by preventing the aggregation of stress-denatured proteins and by disaggregating proteins, also in an autonomous, DnaK-independent fashion. Unfolded proteins bind initially to DnaJ; upon interaction with the DnaJ-bound protein, DnaK hydrolyzes its bound ATP, resulting in the formation of a stable complex. GrpE releases ADP from DnaK; ATP binding to DnaK triggers the release of the substrate protein, thus completing the reaction cycle. Several rounds of ATP-dependent interactions between DnaJ, DnaK and GrpE are required for fully efficient folding. Also involved, together with DnaK and GrpE, in the DNA replication of plasmids through activation of initiation proteins.</text>
</comment>
<feature type="binding site" evidence="9">
    <location>
        <position position="156"/>
    </location>
    <ligand>
        <name>Zn(2+)</name>
        <dbReference type="ChEBI" id="CHEBI:29105"/>
        <label>1</label>
    </ligand>
</feature>
<dbReference type="InterPro" id="IPR036869">
    <property type="entry name" value="J_dom_sf"/>
</dbReference>
<feature type="domain" description="CR-type" evidence="12">
    <location>
        <begin position="143"/>
        <end position="225"/>
    </location>
</feature>
<dbReference type="Gene3D" id="1.10.287.110">
    <property type="entry name" value="DnaJ domain"/>
    <property type="match status" value="1"/>
</dbReference>
<dbReference type="Gene3D" id="2.10.230.10">
    <property type="entry name" value="Heat shock protein DnaJ, cysteine-rich domain"/>
    <property type="match status" value="1"/>
</dbReference>
<evidence type="ECO:0000313" key="14">
    <source>
        <dbReference type="Proteomes" id="UP001177295"/>
    </source>
</evidence>
<keyword evidence="5 9" id="KW-0863">Zinc-finger</keyword>
<dbReference type="SUPFAM" id="SSF49493">
    <property type="entry name" value="HSP40/DnaJ peptide-binding domain"/>
    <property type="match status" value="2"/>
</dbReference>
<evidence type="ECO:0000256" key="4">
    <source>
        <dbReference type="ARBA" id="ARBA00022737"/>
    </source>
</evidence>
<evidence type="ECO:0000259" key="11">
    <source>
        <dbReference type="PROSITE" id="PS50076"/>
    </source>
</evidence>
<dbReference type="InterPro" id="IPR001623">
    <property type="entry name" value="DnaJ_domain"/>
</dbReference>
<dbReference type="InterPro" id="IPR012724">
    <property type="entry name" value="DnaJ"/>
</dbReference>
<dbReference type="HAMAP" id="MF_01152">
    <property type="entry name" value="DnaJ"/>
    <property type="match status" value="1"/>
</dbReference>
<dbReference type="SUPFAM" id="SSF57938">
    <property type="entry name" value="DnaJ/Hsp40 cysteine-rich domain"/>
    <property type="match status" value="1"/>
</dbReference>
<feature type="domain" description="J" evidence="11">
    <location>
        <begin position="5"/>
        <end position="67"/>
    </location>
</feature>
<comment type="subunit">
    <text evidence="9">Homodimer.</text>
</comment>
<dbReference type="PANTHER" id="PTHR43096:SF48">
    <property type="entry name" value="CHAPERONE PROTEIN DNAJ"/>
    <property type="match status" value="1"/>
</dbReference>
<dbReference type="PANTHER" id="PTHR43096">
    <property type="entry name" value="DNAJ HOMOLOG 1, MITOCHONDRIAL-RELATED"/>
    <property type="match status" value="1"/>
</dbReference>
<dbReference type="RefSeq" id="WP_376753910.1">
    <property type="nucleotide sequence ID" value="NZ_CP124550.1"/>
</dbReference>
<accession>A0ABY8WYE7</accession>
<keyword evidence="7 9" id="KW-0346">Stress response</keyword>
<dbReference type="NCBIfam" id="TIGR02349">
    <property type="entry name" value="DnaJ_bact"/>
    <property type="match status" value="1"/>
</dbReference>
<dbReference type="InterPro" id="IPR036410">
    <property type="entry name" value="HSP_DnaJ_Cys-rich_dom_sf"/>
</dbReference>
<dbReference type="PROSITE" id="PS50076">
    <property type="entry name" value="DNAJ_2"/>
    <property type="match status" value="1"/>
</dbReference>
<dbReference type="PRINTS" id="PR00625">
    <property type="entry name" value="JDOMAIN"/>
</dbReference>
<feature type="binding site" evidence="9">
    <location>
        <position position="159"/>
    </location>
    <ligand>
        <name>Zn(2+)</name>
        <dbReference type="ChEBI" id="CHEBI:29105"/>
        <label>1</label>
    </ligand>
</feature>
<evidence type="ECO:0000256" key="9">
    <source>
        <dbReference type="HAMAP-Rule" id="MF_01152"/>
    </source>
</evidence>
<keyword evidence="14" id="KW-1185">Reference proteome</keyword>
<protein>
    <recommendedName>
        <fullName evidence="9">Chaperone protein DnaJ</fullName>
    </recommendedName>
</protein>
<keyword evidence="8 9" id="KW-0143">Chaperone</keyword>
<feature type="binding site" evidence="9">
    <location>
        <position position="213"/>
    </location>
    <ligand>
        <name>Zn(2+)</name>
        <dbReference type="ChEBI" id="CHEBI:29105"/>
        <label>1</label>
    </ligand>
</feature>
<dbReference type="SUPFAM" id="SSF46565">
    <property type="entry name" value="Chaperone J-domain"/>
    <property type="match status" value="1"/>
</dbReference>
<keyword evidence="1 9" id="KW-0963">Cytoplasm</keyword>
<evidence type="ECO:0000256" key="7">
    <source>
        <dbReference type="ARBA" id="ARBA00023016"/>
    </source>
</evidence>
<keyword evidence="6 9" id="KW-0862">Zinc</keyword>
<dbReference type="Gene3D" id="2.60.260.20">
    <property type="entry name" value="Urease metallochaperone UreE, N-terminal domain"/>
    <property type="match status" value="2"/>
</dbReference>
<proteinExistence type="inferred from homology"/>
<dbReference type="EMBL" id="CP124550">
    <property type="protein sequence ID" value="WIO46381.1"/>
    <property type="molecule type" value="Genomic_DNA"/>
</dbReference>
<dbReference type="NCBIfam" id="NF008035">
    <property type="entry name" value="PRK10767.1"/>
    <property type="match status" value="1"/>
</dbReference>
<dbReference type="InterPro" id="IPR001305">
    <property type="entry name" value="HSP_DnaJ_Cys-rich_dom"/>
</dbReference>
<dbReference type="InterPro" id="IPR002939">
    <property type="entry name" value="DnaJ_C"/>
</dbReference>
<feature type="binding site" evidence="9">
    <location>
        <position position="199"/>
    </location>
    <ligand>
        <name>Zn(2+)</name>
        <dbReference type="ChEBI" id="CHEBI:29105"/>
        <label>2</label>
    </ligand>
</feature>
<evidence type="ECO:0000256" key="8">
    <source>
        <dbReference type="ARBA" id="ARBA00023186"/>
    </source>
</evidence>
<dbReference type="CDD" id="cd06257">
    <property type="entry name" value="DnaJ"/>
    <property type="match status" value="1"/>
</dbReference>
<dbReference type="SMART" id="SM00271">
    <property type="entry name" value="DnaJ"/>
    <property type="match status" value="1"/>
</dbReference>
<feature type="binding site" evidence="9">
    <location>
        <position position="173"/>
    </location>
    <ligand>
        <name>Zn(2+)</name>
        <dbReference type="ChEBI" id="CHEBI:29105"/>
        <label>2</label>
    </ligand>
</feature>
<evidence type="ECO:0000313" key="13">
    <source>
        <dbReference type="EMBL" id="WIO46381.1"/>
    </source>
</evidence>
<keyword evidence="3 9" id="KW-0479">Metal-binding</keyword>
<comment type="caution">
    <text evidence="9">Lacks conserved residue(s) required for the propagation of feature annotation.</text>
</comment>
<evidence type="ECO:0000256" key="10">
    <source>
        <dbReference type="PROSITE-ProRule" id="PRU00546"/>
    </source>
</evidence>
<dbReference type="PROSITE" id="PS51188">
    <property type="entry name" value="ZF_CR"/>
    <property type="match status" value="1"/>
</dbReference>
<feature type="zinc finger region" description="CR-type" evidence="10">
    <location>
        <begin position="143"/>
        <end position="225"/>
    </location>
</feature>
<dbReference type="Pfam" id="PF01556">
    <property type="entry name" value="DnaJ_C"/>
    <property type="match status" value="1"/>
</dbReference>
<evidence type="ECO:0000256" key="1">
    <source>
        <dbReference type="ARBA" id="ARBA00022490"/>
    </source>
</evidence>
<evidence type="ECO:0000259" key="12">
    <source>
        <dbReference type="PROSITE" id="PS51188"/>
    </source>
</evidence>
<organism evidence="13 14">
    <name type="scientific">Candidatus Southlakia epibionticum</name>
    <dbReference type="NCBI Taxonomy" id="3043284"/>
    <lineage>
        <taxon>Bacteria</taxon>
        <taxon>Candidatus Saccharimonadota</taxon>
        <taxon>Candidatus Saccharimonadia</taxon>
        <taxon>Candidatus Saccharimonadales</taxon>
        <taxon>Candidatus Saccharimonadaceae</taxon>
        <taxon>Candidatus Southlakia</taxon>
    </lineage>
</organism>
<dbReference type="Pfam" id="PF00684">
    <property type="entry name" value="DnaJ_CXXCXGXG"/>
    <property type="match status" value="1"/>
</dbReference>
<comment type="similarity">
    <text evidence="9">Belongs to the DnaJ family.</text>
</comment>
<dbReference type="Pfam" id="PF00226">
    <property type="entry name" value="DnaJ"/>
    <property type="match status" value="1"/>
</dbReference>
<feature type="binding site" evidence="9">
    <location>
        <position position="216"/>
    </location>
    <ligand>
        <name>Zn(2+)</name>
        <dbReference type="ChEBI" id="CHEBI:29105"/>
        <label>1</label>
    </ligand>
</feature>
<evidence type="ECO:0000256" key="6">
    <source>
        <dbReference type="ARBA" id="ARBA00022833"/>
    </source>
</evidence>
<dbReference type="CDD" id="cd10719">
    <property type="entry name" value="DnaJ_zf"/>
    <property type="match status" value="1"/>
</dbReference>
<evidence type="ECO:0000256" key="3">
    <source>
        <dbReference type="ARBA" id="ARBA00022723"/>
    </source>
</evidence>
<comment type="cofactor">
    <cofactor evidence="9">
        <name>Zn(2+)</name>
        <dbReference type="ChEBI" id="CHEBI:29105"/>
    </cofactor>
    <text evidence="9">Binds 2 Zn(2+) ions per monomer.</text>
</comment>
<dbReference type="CDD" id="cd10747">
    <property type="entry name" value="DnaJ_C"/>
    <property type="match status" value="1"/>
</dbReference>
<keyword evidence="4 9" id="KW-0677">Repeat</keyword>
<keyword evidence="2 9" id="KW-0235">DNA replication</keyword>
<reference evidence="13 14" key="1">
    <citation type="journal article" date="2023" name="Cell">
        <title>Genetic manipulation of Patescibacteria provides mechanistic insights into microbial dark matter and the epibiotic lifestyle.</title>
        <authorList>
            <person name="Wang Y."/>
            <person name="Gallagher L.A."/>
            <person name="Andrade P.A."/>
            <person name="Liu A."/>
            <person name="Humphreys I.R."/>
            <person name="Turkarslan S."/>
            <person name="Cutler K.J."/>
            <person name="Arrieta-Ortiz M.L."/>
            <person name="Li Y."/>
            <person name="Radey M.C."/>
            <person name="McLean J.S."/>
            <person name="Cong Q."/>
            <person name="Baker D."/>
            <person name="Baliga N.S."/>
            <person name="Peterson S.B."/>
            <person name="Mougous J.D."/>
        </authorList>
    </citation>
    <scope>NUCLEOTIDE SEQUENCE [LARGE SCALE GENOMIC DNA]</scope>
    <source>
        <strain evidence="13 14">ML1</strain>
    </source>
</reference>
<dbReference type="InterPro" id="IPR018253">
    <property type="entry name" value="DnaJ_domain_CS"/>
</dbReference>
<dbReference type="Proteomes" id="UP001177295">
    <property type="component" value="Chromosome"/>
</dbReference>
<evidence type="ECO:0000256" key="5">
    <source>
        <dbReference type="ARBA" id="ARBA00022771"/>
    </source>
</evidence>
<comment type="subcellular location">
    <subcellularLocation>
        <location evidence="9">Cytoplasm</location>
    </subcellularLocation>
</comment>
<dbReference type="PROSITE" id="PS00636">
    <property type="entry name" value="DNAJ_1"/>
    <property type="match status" value="1"/>
</dbReference>
<comment type="domain">
    <text evidence="9">The J domain is necessary and sufficient to stimulate DnaK ATPase activity. Zinc center 1 plays an important role in the autonomous, DnaK-independent chaperone activity of DnaJ. Zinc center 2 is essential for interaction with DnaK and for DnaJ activity.</text>
</comment>
<name>A0ABY8WYE7_9BACT</name>
<feature type="binding site" evidence="9">
    <location>
        <position position="202"/>
    </location>
    <ligand>
        <name>Zn(2+)</name>
        <dbReference type="ChEBI" id="CHEBI:29105"/>
        <label>2</label>
    </ligand>
</feature>
<sequence length="369" mass="40048">MAKRDYYEVLGVSKGASEDEIKKAFRKLAVKYHPDKAGGDEAKFKEINEAYEVLKDKQKRQRYDQFGHAGVGGAAGGSAGGNPFEGFNFNGQDIHFDFGGGGAFGDIFSQFFGGAGGSRTAGEARGRDVETRVTLSFEEAIFGKDVTLSLTLNDVCSHCHGTTVEPGFELKECPTCKGAGQQVRVMNTMFGPIQQAVTCETCHGRGKVPEKECTRCRGTGVERREQDITVKIPAGIDDGATIRLREHGEAVAGGVRGDLYVHVRVRAHKKFTREGDLILSEEHISMVDAALGTEIDVETVDGIITMKVPAGTQSGTDFKLSGHGVPHLRSDRRGPHIVSVIVDTPTKLTKKQRELLEEFDAAKRRGIFS</sequence>
<gene>
    <name evidence="9 13" type="primary">dnaJ</name>
    <name evidence="13" type="ORF">SEML1_0784</name>
</gene>